<dbReference type="InterPro" id="IPR056077">
    <property type="entry name" value="DUF7660"/>
</dbReference>
<evidence type="ECO:0000259" key="1">
    <source>
        <dbReference type="Pfam" id="PF24693"/>
    </source>
</evidence>
<reference evidence="2 3" key="1">
    <citation type="submission" date="2017-08" db="EMBL/GenBank/DDBJ databases">
        <title>Draft Genome Sequence of Pseudomonas moraviensis TYU6, isolated from Taxus cuspidata by using PacBio Single-Molecule Real-Time Technology.</title>
        <authorList>
            <person name="Baek K.-H."/>
            <person name="Mishra A.K."/>
        </authorList>
    </citation>
    <scope>NUCLEOTIDE SEQUENCE [LARGE SCALE GENOMIC DNA]</scope>
    <source>
        <strain evidence="2 3">TYU6</strain>
    </source>
</reference>
<accession>A0A2A2PFW1</accession>
<evidence type="ECO:0000313" key="2">
    <source>
        <dbReference type="EMBL" id="PAW54131.1"/>
    </source>
</evidence>
<dbReference type="AlphaFoldDB" id="A0A2A2PFW1"/>
<sequence>MSAPDDLDELLERVNDEQSFIAFIQALGADFAREQTMNEPLSPYGRSALGWENGSVDAFLEAAGAWAIDSSRQVAAEVASANVWQRSASILLAGKFYE</sequence>
<proteinExistence type="predicted"/>
<dbReference type="Proteomes" id="UP000217830">
    <property type="component" value="Unassembled WGS sequence"/>
</dbReference>
<protein>
    <recommendedName>
        <fullName evidence="1">DUF7660 domain-containing protein</fullName>
    </recommendedName>
</protein>
<keyword evidence="3" id="KW-1185">Reference proteome</keyword>
<feature type="domain" description="DUF7660" evidence="1">
    <location>
        <begin position="18"/>
        <end position="98"/>
    </location>
</feature>
<organism evidence="2 3">
    <name type="scientific">Pseudomonas moraviensis</name>
    <dbReference type="NCBI Taxonomy" id="321662"/>
    <lineage>
        <taxon>Bacteria</taxon>
        <taxon>Pseudomonadati</taxon>
        <taxon>Pseudomonadota</taxon>
        <taxon>Gammaproteobacteria</taxon>
        <taxon>Pseudomonadales</taxon>
        <taxon>Pseudomonadaceae</taxon>
        <taxon>Pseudomonas</taxon>
    </lineage>
</organism>
<dbReference type="EMBL" id="NRST01000001">
    <property type="protein sequence ID" value="PAW54131.1"/>
    <property type="molecule type" value="Genomic_DNA"/>
</dbReference>
<comment type="caution">
    <text evidence="2">The sequence shown here is derived from an EMBL/GenBank/DDBJ whole genome shotgun (WGS) entry which is preliminary data.</text>
</comment>
<name>A0A2A2PFW1_9PSED</name>
<dbReference type="RefSeq" id="WP_095666845.1">
    <property type="nucleotide sequence ID" value="NZ_NRSS01000004.1"/>
</dbReference>
<gene>
    <name evidence="2" type="ORF">CKQ80_02150</name>
</gene>
<dbReference type="Pfam" id="PF24693">
    <property type="entry name" value="DUF7660"/>
    <property type="match status" value="1"/>
</dbReference>
<evidence type="ECO:0000313" key="3">
    <source>
        <dbReference type="Proteomes" id="UP000217830"/>
    </source>
</evidence>